<proteinExistence type="predicted"/>
<dbReference type="HOGENOM" id="CLU_147228_0_0_0"/>
<evidence type="ECO:0000256" key="1">
    <source>
        <dbReference type="SAM" id="Coils"/>
    </source>
</evidence>
<name>A9WH21_CHLAA</name>
<keyword evidence="1" id="KW-0175">Coiled coil</keyword>
<dbReference type="InParanoid" id="A9WH21"/>
<sequence length="164" mass="18672">MPTIPRRWPTELETERVELIRVAEEAAQAILQARSTLDEVRAELGRNVHLCRVLIVTAERAVYDALADLERMRRHMAVVRGAEINGRWPMVAARQRDESEHALEQAQTCLEEAQDLFETLRQSYLANFMLAEAVLADMTLALARARRALEQVVRLLTEAAIGRE</sequence>
<dbReference type="Proteomes" id="UP000002008">
    <property type="component" value="Chromosome"/>
</dbReference>
<organism evidence="2 3">
    <name type="scientific">Chloroflexus aurantiacus (strain ATCC 29366 / DSM 635 / J-10-fl)</name>
    <dbReference type="NCBI Taxonomy" id="324602"/>
    <lineage>
        <taxon>Bacteria</taxon>
        <taxon>Bacillati</taxon>
        <taxon>Chloroflexota</taxon>
        <taxon>Chloroflexia</taxon>
        <taxon>Chloroflexales</taxon>
        <taxon>Chloroflexineae</taxon>
        <taxon>Chloroflexaceae</taxon>
        <taxon>Chloroflexus</taxon>
    </lineage>
</organism>
<feature type="coiled-coil region" evidence="1">
    <location>
        <begin position="96"/>
        <end position="123"/>
    </location>
</feature>
<protein>
    <submittedName>
        <fullName evidence="2">Uncharacterized protein</fullName>
    </submittedName>
</protein>
<gene>
    <name evidence="2" type="ordered locus">Caur_0883</name>
</gene>
<accession>A9WH21</accession>
<dbReference type="AlphaFoldDB" id="A9WH21"/>
<reference evidence="3" key="1">
    <citation type="journal article" date="2011" name="BMC Genomics">
        <title>Complete genome sequence of the filamentous anoxygenic phototrophic bacterium Chloroflexus aurantiacus.</title>
        <authorList>
            <person name="Tang K.H."/>
            <person name="Barry K."/>
            <person name="Chertkov O."/>
            <person name="Dalin E."/>
            <person name="Han C.S."/>
            <person name="Hauser L.J."/>
            <person name="Honchak B.M."/>
            <person name="Karbach L.E."/>
            <person name="Land M.L."/>
            <person name="Lapidus A."/>
            <person name="Larimer F.W."/>
            <person name="Mikhailova N."/>
            <person name="Pitluck S."/>
            <person name="Pierson B.K."/>
            <person name="Blankenship R.E."/>
        </authorList>
    </citation>
    <scope>NUCLEOTIDE SEQUENCE [LARGE SCALE GENOMIC DNA]</scope>
    <source>
        <strain evidence="3">ATCC 29366 / DSM 635 / J-10-fl</strain>
    </source>
</reference>
<evidence type="ECO:0000313" key="3">
    <source>
        <dbReference type="Proteomes" id="UP000002008"/>
    </source>
</evidence>
<dbReference type="KEGG" id="cau:Caur_0883"/>
<keyword evidence="3" id="KW-1185">Reference proteome</keyword>
<dbReference type="EMBL" id="CP000909">
    <property type="protein sequence ID" value="ABY34116.1"/>
    <property type="molecule type" value="Genomic_DNA"/>
</dbReference>
<dbReference type="PATRIC" id="fig|324602.8.peg.1012"/>
<evidence type="ECO:0000313" key="2">
    <source>
        <dbReference type="EMBL" id="ABY34116.1"/>
    </source>
</evidence>
<dbReference type="EnsemblBacteria" id="ABY34116">
    <property type="protein sequence ID" value="ABY34116"/>
    <property type="gene ID" value="Caur_0883"/>
</dbReference>